<dbReference type="EMBL" id="JXLN01012226">
    <property type="protein sequence ID" value="KPM08122.1"/>
    <property type="molecule type" value="Genomic_DNA"/>
</dbReference>
<accession>A0A132AAW6</accession>
<feature type="compositionally biased region" description="Low complexity" evidence="1">
    <location>
        <begin position="8"/>
        <end position="37"/>
    </location>
</feature>
<proteinExistence type="predicted"/>
<evidence type="ECO:0000256" key="1">
    <source>
        <dbReference type="SAM" id="MobiDB-lite"/>
    </source>
</evidence>
<sequence>MKQILAKNTSDNNNNNNNNTNSKNTNNNNNNYNNQDNSNEEMKKNNKDGIDSNEKSLPSRQSSSQSSSMMILLGEKNFPPKLSTEMKELTSTGLLVWSRKFSDLSGLKMIDNYLVYFDPEREIIVDGKEILPIEFCDFIFPILIGWPNYVPLDRDWIKKD</sequence>
<dbReference type="OrthoDB" id="6486243at2759"/>
<feature type="compositionally biased region" description="Low complexity" evidence="1">
    <location>
        <begin position="59"/>
        <end position="68"/>
    </location>
</feature>
<gene>
    <name evidence="2" type="ORF">QR98_0066360</name>
</gene>
<name>A0A132AAW6_SARSC</name>
<comment type="caution">
    <text evidence="2">The sequence shown here is derived from an EMBL/GenBank/DDBJ whole genome shotgun (WGS) entry which is preliminary data.</text>
</comment>
<evidence type="ECO:0000313" key="2">
    <source>
        <dbReference type="EMBL" id="KPM08122.1"/>
    </source>
</evidence>
<dbReference type="Proteomes" id="UP000616769">
    <property type="component" value="Unassembled WGS sequence"/>
</dbReference>
<dbReference type="VEuPathDB" id="VectorBase:SSCA002916"/>
<organism evidence="2 3">
    <name type="scientific">Sarcoptes scabiei</name>
    <name type="common">Itch mite</name>
    <name type="synonym">Acarus scabiei</name>
    <dbReference type="NCBI Taxonomy" id="52283"/>
    <lineage>
        <taxon>Eukaryota</taxon>
        <taxon>Metazoa</taxon>
        <taxon>Ecdysozoa</taxon>
        <taxon>Arthropoda</taxon>
        <taxon>Chelicerata</taxon>
        <taxon>Arachnida</taxon>
        <taxon>Acari</taxon>
        <taxon>Acariformes</taxon>
        <taxon>Sarcoptiformes</taxon>
        <taxon>Astigmata</taxon>
        <taxon>Psoroptidia</taxon>
        <taxon>Sarcoptoidea</taxon>
        <taxon>Sarcoptidae</taxon>
        <taxon>Sarcoptinae</taxon>
        <taxon>Sarcoptes</taxon>
    </lineage>
</organism>
<feature type="region of interest" description="Disordered" evidence="1">
    <location>
        <begin position="1"/>
        <end position="70"/>
    </location>
</feature>
<dbReference type="AlphaFoldDB" id="A0A132AAW6"/>
<feature type="compositionally biased region" description="Basic and acidic residues" evidence="1">
    <location>
        <begin position="40"/>
        <end position="54"/>
    </location>
</feature>
<reference evidence="2 3" key="1">
    <citation type="journal article" date="2015" name="Parasit. Vectors">
        <title>Draft genome of the scabies mite.</title>
        <authorList>
            <person name="Rider S.D.Jr."/>
            <person name="Morgan M.S."/>
            <person name="Arlian L.G."/>
        </authorList>
    </citation>
    <scope>NUCLEOTIDE SEQUENCE [LARGE SCALE GENOMIC DNA]</scope>
    <source>
        <strain evidence="2">Arlian Lab</strain>
    </source>
</reference>
<evidence type="ECO:0000313" key="3">
    <source>
        <dbReference type="Proteomes" id="UP000616769"/>
    </source>
</evidence>
<protein>
    <submittedName>
        <fullName evidence="2">Uncharacterized protein</fullName>
    </submittedName>
</protein>